<evidence type="ECO:0000256" key="7">
    <source>
        <dbReference type="ARBA" id="ARBA00022833"/>
    </source>
</evidence>
<keyword evidence="3" id="KW-0547">Nucleotide-binding</keyword>
<keyword evidence="7" id="KW-0862">Zinc</keyword>
<dbReference type="EMBL" id="QPFP01000006">
    <property type="protein sequence ID" value="TEB36057.1"/>
    <property type="molecule type" value="Genomic_DNA"/>
</dbReference>
<keyword evidence="2" id="KW-0479">Metal-binding</keyword>
<dbReference type="CDD" id="cd18787">
    <property type="entry name" value="SF2_C_DEAD"/>
    <property type="match status" value="1"/>
</dbReference>
<protein>
    <recommendedName>
        <fullName evidence="1">RNA helicase</fullName>
        <ecNumber evidence="1">3.6.4.13</ecNumber>
    </recommendedName>
</protein>
<dbReference type="GO" id="GO:0008270">
    <property type="term" value="F:zinc ion binding"/>
    <property type="evidence" value="ECO:0007669"/>
    <property type="project" value="UniProtKB-KW"/>
</dbReference>
<sequence length="620" mass="69990">MSDTEYVPKRRRVRSPSPPKQSNESDDDNYVPYVPVAKRREEKFAKLQSWGVRSGRDRPKRPQDEAEEREAELKEEELKKEKARRERTLLLEAQDVLKKKTEQDAKKTVDEKADEEDAEILEAIKSRRKLASDLELAKGIQYTDPLTTDWRPPRFVRDRKPEENERIRDKYHILVEGDDIPPPIESFRDMKIPQPIIDYMKSKGIKSPTPIQLQGIPAVFAGRDIIGIAFTGSGKTLTFCLPLIMTALEEETKLPFVQGEGPVGIILCPSRELANQTFENIGAWCGALAQSGKYPQLNCLLCIGGISMSEQSHTMNKGLHIVVATPGRLIDMLEKKRFTFNNCKYLCMDEADRMVDLGFEDDVRNIMSFFKRQRQTLLFSATMPRKIQDFARESLIQPVLVNVGRAGAANLDVLQVVEYVKQEAKMVYLLECLQKTPPPVIIFSENKNEVDDIQEYLLLKGVEAVAIHGSKTQEERQYAISSFKTGKKDVMVASGVASKGLDFNDIQHVIIFSMPKEIEDYVHQIGRTGRSGKTGIATTFVNMNTPEQTLLDLKYLLIEAGQKVPPFLQSIEDPRVAQGRSLSGCPVCGGLGHALSNCPKLEDTQRRQMASHRMEDTGGY</sequence>
<dbReference type="InterPro" id="IPR011545">
    <property type="entry name" value="DEAD/DEAH_box_helicase_dom"/>
</dbReference>
<feature type="compositionally biased region" description="Basic and acidic residues" evidence="12">
    <location>
        <begin position="54"/>
        <end position="64"/>
    </location>
</feature>
<keyword evidence="4" id="KW-0863">Zinc-finger</keyword>
<dbReference type="FunFam" id="3.40.50.300:FF:000657">
    <property type="entry name" value="Probable ATP-dependent RNA helicase DDX41"/>
    <property type="match status" value="1"/>
</dbReference>
<dbReference type="Pfam" id="PF00271">
    <property type="entry name" value="Helicase_C"/>
    <property type="match status" value="1"/>
</dbReference>
<evidence type="ECO:0000256" key="1">
    <source>
        <dbReference type="ARBA" id="ARBA00012552"/>
    </source>
</evidence>
<dbReference type="PROSITE" id="PS51194">
    <property type="entry name" value="HELICASE_CTER"/>
    <property type="match status" value="1"/>
</dbReference>
<proteinExistence type="predicted"/>
<evidence type="ECO:0000256" key="11">
    <source>
        <dbReference type="PROSITE-ProRule" id="PRU00552"/>
    </source>
</evidence>
<dbReference type="GO" id="GO:0003724">
    <property type="term" value="F:RNA helicase activity"/>
    <property type="evidence" value="ECO:0007669"/>
    <property type="project" value="UniProtKB-EC"/>
</dbReference>
<evidence type="ECO:0000256" key="5">
    <source>
        <dbReference type="ARBA" id="ARBA00022801"/>
    </source>
</evidence>
<comment type="caution">
    <text evidence="16">The sequence shown here is derived from an EMBL/GenBank/DDBJ whole genome shotgun (WGS) entry which is preliminary data.</text>
</comment>
<keyword evidence="9" id="KW-0694">RNA-binding</keyword>
<keyword evidence="17" id="KW-1185">Reference proteome</keyword>
<dbReference type="InterPro" id="IPR027417">
    <property type="entry name" value="P-loop_NTPase"/>
</dbReference>
<dbReference type="SMART" id="SM00490">
    <property type="entry name" value="HELICc"/>
    <property type="match status" value="1"/>
</dbReference>
<dbReference type="PANTHER" id="PTHR47958">
    <property type="entry name" value="ATP-DEPENDENT RNA HELICASE DBP3"/>
    <property type="match status" value="1"/>
</dbReference>
<keyword evidence="8" id="KW-0067">ATP-binding</keyword>
<evidence type="ECO:0000256" key="8">
    <source>
        <dbReference type="ARBA" id="ARBA00022840"/>
    </source>
</evidence>
<evidence type="ECO:0000256" key="2">
    <source>
        <dbReference type="ARBA" id="ARBA00022723"/>
    </source>
</evidence>
<evidence type="ECO:0000256" key="3">
    <source>
        <dbReference type="ARBA" id="ARBA00022741"/>
    </source>
</evidence>
<evidence type="ECO:0000313" key="17">
    <source>
        <dbReference type="Proteomes" id="UP000298030"/>
    </source>
</evidence>
<evidence type="ECO:0000256" key="10">
    <source>
        <dbReference type="ARBA" id="ARBA00047984"/>
    </source>
</evidence>
<dbReference type="Pfam" id="PF00270">
    <property type="entry name" value="DEAD"/>
    <property type="match status" value="1"/>
</dbReference>
<dbReference type="GO" id="GO:0016787">
    <property type="term" value="F:hydrolase activity"/>
    <property type="evidence" value="ECO:0007669"/>
    <property type="project" value="UniProtKB-KW"/>
</dbReference>
<evidence type="ECO:0000256" key="6">
    <source>
        <dbReference type="ARBA" id="ARBA00022806"/>
    </source>
</evidence>
<dbReference type="OrthoDB" id="196131at2759"/>
<keyword evidence="6" id="KW-0347">Helicase</keyword>
<dbReference type="SUPFAM" id="SSF52540">
    <property type="entry name" value="P-loop containing nucleoside triphosphate hydrolases"/>
    <property type="match status" value="2"/>
</dbReference>
<organism evidence="16 17">
    <name type="scientific">Coprinellus micaceus</name>
    <name type="common">Glistening ink-cap mushroom</name>
    <name type="synonym">Coprinus micaceus</name>
    <dbReference type="NCBI Taxonomy" id="71717"/>
    <lineage>
        <taxon>Eukaryota</taxon>
        <taxon>Fungi</taxon>
        <taxon>Dikarya</taxon>
        <taxon>Basidiomycota</taxon>
        <taxon>Agaricomycotina</taxon>
        <taxon>Agaricomycetes</taxon>
        <taxon>Agaricomycetidae</taxon>
        <taxon>Agaricales</taxon>
        <taxon>Agaricineae</taxon>
        <taxon>Psathyrellaceae</taxon>
        <taxon>Coprinellus</taxon>
    </lineage>
</organism>
<keyword evidence="5 16" id="KW-0378">Hydrolase</keyword>
<dbReference type="EC" id="3.6.4.13" evidence="1"/>
<dbReference type="PROSITE" id="PS51195">
    <property type="entry name" value="Q_MOTIF"/>
    <property type="match status" value="1"/>
</dbReference>
<evidence type="ECO:0000259" key="13">
    <source>
        <dbReference type="PROSITE" id="PS51192"/>
    </source>
</evidence>
<feature type="region of interest" description="Disordered" evidence="12">
    <location>
        <begin position="48"/>
        <end position="82"/>
    </location>
</feature>
<name>A0A4Y7TPE2_COPMI</name>
<dbReference type="InterPro" id="IPR001650">
    <property type="entry name" value="Helicase_C-like"/>
</dbReference>
<dbReference type="Proteomes" id="UP000298030">
    <property type="component" value="Unassembled WGS sequence"/>
</dbReference>
<feature type="domain" description="DEAD-box RNA helicase Q" evidence="15">
    <location>
        <begin position="185"/>
        <end position="213"/>
    </location>
</feature>
<evidence type="ECO:0000259" key="14">
    <source>
        <dbReference type="PROSITE" id="PS51194"/>
    </source>
</evidence>
<reference evidence="16 17" key="1">
    <citation type="journal article" date="2019" name="Nat. Ecol. Evol.">
        <title>Megaphylogeny resolves global patterns of mushroom evolution.</title>
        <authorList>
            <person name="Varga T."/>
            <person name="Krizsan K."/>
            <person name="Foldi C."/>
            <person name="Dima B."/>
            <person name="Sanchez-Garcia M."/>
            <person name="Sanchez-Ramirez S."/>
            <person name="Szollosi G.J."/>
            <person name="Szarkandi J.G."/>
            <person name="Papp V."/>
            <person name="Albert L."/>
            <person name="Andreopoulos W."/>
            <person name="Angelini C."/>
            <person name="Antonin V."/>
            <person name="Barry K.W."/>
            <person name="Bougher N.L."/>
            <person name="Buchanan P."/>
            <person name="Buyck B."/>
            <person name="Bense V."/>
            <person name="Catcheside P."/>
            <person name="Chovatia M."/>
            <person name="Cooper J."/>
            <person name="Damon W."/>
            <person name="Desjardin D."/>
            <person name="Finy P."/>
            <person name="Geml J."/>
            <person name="Haridas S."/>
            <person name="Hughes K."/>
            <person name="Justo A."/>
            <person name="Karasinski D."/>
            <person name="Kautmanova I."/>
            <person name="Kiss B."/>
            <person name="Kocsube S."/>
            <person name="Kotiranta H."/>
            <person name="LaButti K.M."/>
            <person name="Lechner B.E."/>
            <person name="Liimatainen K."/>
            <person name="Lipzen A."/>
            <person name="Lukacs Z."/>
            <person name="Mihaltcheva S."/>
            <person name="Morgado L.N."/>
            <person name="Niskanen T."/>
            <person name="Noordeloos M.E."/>
            <person name="Ohm R.A."/>
            <person name="Ortiz-Santana B."/>
            <person name="Ovrebo C."/>
            <person name="Racz N."/>
            <person name="Riley R."/>
            <person name="Savchenko A."/>
            <person name="Shiryaev A."/>
            <person name="Soop K."/>
            <person name="Spirin V."/>
            <person name="Szebenyi C."/>
            <person name="Tomsovsky M."/>
            <person name="Tulloss R.E."/>
            <person name="Uehling J."/>
            <person name="Grigoriev I.V."/>
            <person name="Vagvolgyi C."/>
            <person name="Papp T."/>
            <person name="Martin F.M."/>
            <person name="Miettinen O."/>
            <person name="Hibbett D.S."/>
            <person name="Nagy L.G."/>
        </authorList>
    </citation>
    <scope>NUCLEOTIDE SEQUENCE [LARGE SCALE GENOMIC DNA]</scope>
    <source>
        <strain evidence="16 17">FP101781</strain>
    </source>
</reference>
<dbReference type="GO" id="GO:0005524">
    <property type="term" value="F:ATP binding"/>
    <property type="evidence" value="ECO:0007669"/>
    <property type="project" value="UniProtKB-KW"/>
</dbReference>
<dbReference type="AlphaFoldDB" id="A0A4Y7TPE2"/>
<dbReference type="GO" id="GO:0005737">
    <property type="term" value="C:cytoplasm"/>
    <property type="evidence" value="ECO:0007669"/>
    <property type="project" value="UniProtKB-ARBA"/>
</dbReference>
<dbReference type="Gene3D" id="3.40.50.300">
    <property type="entry name" value="P-loop containing nucleotide triphosphate hydrolases"/>
    <property type="match status" value="2"/>
</dbReference>
<evidence type="ECO:0000256" key="12">
    <source>
        <dbReference type="SAM" id="MobiDB-lite"/>
    </source>
</evidence>
<evidence type="ECO:0000256" key="9">
    <source>
        <dbReference type="ARBA" id="ARBA00022884"/>
    </source>
</evidence>
<feature type="compositionally biased region" description="Acidic residues" evidence="12">
    <location>
        <begin position="65"/>
        <end position="75"/>
    </location>
</feature>
<dbReference type="InterPro" id="IPR014001">
    <property type="entry name" value="Helicase_ATP-bd"/>
</dbReference>
<feature type="domain" description="Helicase ATP-binding" evidence="13">
    <location>
        <begin position="216"/>
        <end position="401"/>
    </location>
</feature>
<feature type="region of interest" description="Disordered" evidence="12">
    <location>
        <begin position="1"/>
        <end position="34"/>
    </location>
</feature>
<evidence type="ECO:0000259" key="15">
    <source>
        <dbReference type="PROSITE" id="PS51195"/>
    </source>
</evidence>
<comment type="catalytic activity">
    <reaction evidence="10">
        <text>ATP + H2O = ADP + phosphate + H(+)</text>
        <dbReference type="Rhea" id="RHEA:13065"/>
        <dbReference type="ChEBI" id="CHEBI:15377"/>
        <dbReference type="ChEBI" id="CHEBI:15378"/>
        <dbReference type="ChEBI" id="CHEBI:30616"/>
        <dbReference type="ChEBI" id="CHEBI:43474"/>
        <dbReference type="ChEBI" id="CHEBI:456216"/>
        <dbReference type="EC" id="3.6.4.13"/>
    </reaction>
</comment>
<dbReference type="STRING" id="71717.A0A4Y7TPE2"/>
<dbReference type="PROSITE" id="PS51192">
    <property type="entry name" value="HELICASE_ATP_BIND_1"/>
    <property type="match status" value="1"/>
</dbReference>
<evidence type="ECO:0000313" key="16">
    <source>
        <dbReference type="EMBL" id="TEB36057.1"/>
    </source>
</evidence>
<dbReference type="SMART" id="SM00487">
    <property type="entry name" value="DEXDc"/>
    <property type="match status" value="1"/>
</dbReference>
<dbReference type="InterPro" id="IPR014014">
    <property type="entry name" value="RNA_helicase_DEAD_Q_motif"/>
</dbReference>
<accession>A0A4Y7TPE2</accession>
<feature type="short sequence motif" description="Q motif" evidence="11">
    <location>
        <begin position="185"/>
        <end position="213"/>
    </location>
</feature>
<evidence type="ECO:0000256" key="4">
    <source>
        <dbReference type="ARBA" id="ARBA00022771"/>
    </source>
</evidence>
<dbReference type="GO" id="GO:0003723">
    <property type="term" value="F:RNA binding"/>
    <property type="evidence" value="ECO:0007669"/>
    <property type="project" value="UniProtKB-KW"/>
</dbReference>
<gene>
    <name evidence="16" type="ORF">FA13DRAFT_1727614</name>
</gene>
<feature type="domain" description="Helicase C-terminal" evidence="14">
    <location>
        <begin position="412"/>
        <end position="572"/>
    </location>
</feature>